<keyword evidence="2" id="KW-0833">Ubl conjugation pathway</keyword>
<keyword evidence="1" id="KW-0808">Transferase</keyword>
<dbReference type="GO" id="GO:0034450">
    <property type="term" value="F:ubiquitin-ubiquitin ligase activity"/>
    <property type="evidence" value="ECO:0007669"/>
    <property type="project" value="InterPro"/>
</dbReference>
<keyword evidence="5" id="KW-1185">Reference proteome</keyword>
<dbReference type="Pfam" id="PF10408">
    <property type="entry name" value="Ufd2P_core"/>
    <property type="match status" value="1"/>
</dbReference>
<comment type="caution">
    <text evidence="4">The sequence shown here is derived from an EMBL/GenBank/DDBJ whole genome shotgun (WGS) entry which is preliminary data.</text>
</comment>
<evidence type="ECO:0000313" key="5">
    <source>
        <dbReference type="Proteomes" id="UP001187471"/>
    </source>
</evidence>
<accession>A0AA88QHF3</accession>
<dbReference type="AlphaFoldDB" id="A0AA88QHF3"/>
<evidence type="ECO:0000256" key="1">
    <source>
        <dbReference type="ARBA" id="ARBA00022679"/>
    </source>
</evidence>
<dbReference type="GO" id="GO:0016567">
    <property type="term" value="P:protein ubiquitination"/>
    <property type="evidence" value="ECO:0007669"/>
    <property type="project" value="InterPro"/>
</dbReference>
<gene>
    <name evidence="4" type="ORF">RJ640_030098</name>
</gene>
<reference evidence="4" key="1">
    <citation type="submission" date="2022-12" db="EMBL/GenBank/DDBJ databases">
        <title>Draft genome assemblies for two species of Escallonia (Escalloniales).</title>
        <authorList>
            <person name="Chanderbali A."/>
            <person name="Dervinis C."/>
            <person name="Anghel I."/>
            <person name="Soltis D."/>
            <person name="Soltis P."/>
            <person name="Zapata F."/>
        </authorList>
    </citation>
    <scope>NUCLEOTIDE SEQUENCE</scope>
    <source>
        <strain evidence="4">UCBG92.1500</strain>
        <tissue evidence="4">Leaf</tissue>
    </source>
</reference>
<dbReference type="Proteomes" id="UP001187471">
    <property type="component" value="Unassembled WGS sequence"/>
</dbReference>
<dbReference type="EMBL" id="JAVXUO010002916">
    <property type="protein sequence ID" value="KAK2968487.1"/>
    <property type="molecule type" value="Genomic_DNA"/>
</dbReference>
<dbReference type="InterPro" id="IPR019474">
    <property type="entry name" value="Ub_conjug_fac_E4_core"/>
</dbReference>
<evidence type="ECO:0000256" key="2">
    <source>
        <dbReference type="ARBA" id="ARBA00022786"/>
    </source>
</evidence>
<proteinExistence type="predicted"/>
<feature type="domain" description="Ubiquitin conjugation factor E4 core" evidence="3">
    <location>
        <begin position="126"/>
        <end position="168"/>
    </location>
</feature>
<evidence type="ECO:0000313" key="4">
    <source>
        <dbReference type="EMBL" id="KAK2968487.1"/>
    </source>
</evidence>
<sequence length="247" mass="28015">METYLNVGESLYFASNVMFRTLVDSWLVTMKMVAQTVAPKARSLSRNNGMLLALLIETMQCLIKCGKIGKVDVLGKAEVAFNSPIEGLYMEGHLHRYSDLEATQWQSPSPELNRIQFATREKKIRNGVLAGDPLDYFMNFIVVFMASPENIRNSYMRAKMLESLSPGCLLYFKAPICSTMTSLTFAKTLQNFPNTPERFLVITMCGYKLLRKREMASLNSLISNIYPFDEGLDKIIEVKELKAEMSN</sequence>
<evidence type="ECO:0000259" key="3">
    <source>
        <dbReference type="Pfam" id="PF10408"/>
    </source>
</evidence>
<organism evidence="4 5">
    <name type="scientific">Escallonia rubra</name>
    <dbReference type="NCBI Taxonomy" id="112253"/>
    <lineage>
        <taxon>Eukaryota</taxon>
        <taxon>Viridiplantae</taxon>
        <taxon>Streptophyta</taxon>
        <taxon>Embryophyta</taxon>
        <taxon>Tracheophyta</taxon>
        <taxon>Spermatophyta</taxon>
        <taxon>Magnoliopsida</taxon>
        <taxon>eudicotyledons</taxon>
        <taxon>Gunneridae</taxon>
        <taxon>Pentapetalae</taxon>
        <taxon>asterids</taxon>
        <taxon>campanulids</taxon>
        <taxon>Escalloniales</taxon>
        <taxon>Escalloniaceae</taxon>
        <taxon>Escallonia</taxon>
    </lineage>
</organism>
<protein>
    <recommendedName>
        <fullName evidence="3">Ubiquitin conjugation factor E4 core domain-containing protein</fullName>
    </recommendedName>
</protein>
<name>A0AA88QHF3_9ASTE</name>
<dbReference type="GO" id="GO:0006511">
    <property type="term" value="P:ubiquitin-dependent protein catabolic process"/>
    <property type="evidence" value="ECO:0007669"/>
    <property type="project" value="InterPro"/>
</dbReference>
<dbReference type="GO" id="GO:0000151">
    <property type="term" value="C:ubiquitin ligase complex"/>
    <property type="evidence" value="ECO:0007669"/>
    <property type="project" value="InterPro"/>
</dbReference>